<proteinExistence type="predicted"/>
<evidence type="ECO:0000313" key="1">
    <source>
        <dbReference type="EMBL" id="SPK70848.1"/>
    </source>
</evidence>
<evidence type="ECO:0000313" key="2">
    <source>
        <dbReference type="Proteomes" id="UP000255505"/>
    </source>
</evidence>
<gene>
    <name evidence="1" type="ORF">CT19425_30072</name>
</gene>
<protein>
    <submittedName>
        <fullName evidence="1">Uncharacterized protein</fullName>
    </submittedName>
</protein>
<dbReference type="EMBL" id="LT991976">
    <property type="protein sequence ID" value="SPK70848.1"/>
    <property type="molecule type" value="Genomic_DNA"/>
</dbReference>
<dbReference type="AlphaFoldDB" id="A0A375I9S8"/>
<accession>A0A375I9S8</accession>
<organism evidence="1 2">
    <name type="scientific">Cupriavidus taiwanensis</name>
    <dbReference type="NCBI Taxonomy" id="164546"/>
    <lineage>
        <taxon>Bacteria</taxon>
        <taxon>Pseudomonadati</taxon>
        <taxon>Pseudomonadota</taxon>
        <taxon>Betaproteobacteria</taxon>
        <taxon>Burkholderiales</taxon>
        <taxon>Burkholderiaceae</taxon>
        <taxon>Cupriavidus</taxon>
    </lineage>
</organism>
<dbReference type="Proteomes" id="UP000255505">
    <property type="component" value="Chromosome I"/>
</dbReference>
<sequence length="201" mass="21889">MDEKRKHIPDLELAMARDQALITALDALEPDGRDSKIARFRLLFDAVERALRRNVTQKSILACLNSFQFDLTMGSFKSMLQRVRLERAGEGCSADLDPMGDQLESLIDTTPSAQSTLLSEIFAGTGIRRRTAETAVLEGQAAGQEQAQTKYCTAVNMQTSEGDALSLATSCVALTSSDTVQAASEAPVIMRKRFAGLTKLE</sequence>
<reference evidence="1 2" key="1">
    <citation type="submission" date="2018-01" db="EMBL/GenBank/DDBJ databases">
        <authorList>
            <person name="Gaut B.S."/>
            <person name="Morton B.R."/>
            <person name="Clegg M.T."/>
            <person name="Duvall M.R."/>
        </authorList>
    </citation>
    <scope>NUCLEOTIDE SEQUENCE [LARGE SCALE GENOMIC DNA]</scope>
    <source>
        <strain evidence="1">Cupriavidus taiwanensis LMG 19425</strain>
    </source>
</reference>
<name>A0A375I9S8_9BURK</name>